<evidence type="ECO:0000313" key="2">
    <source>
        <dbReference type="Proteomes" id="UP001160148"/>
    </source>
</evidence>
<name>A0AAV0X907_9HEMI</name>
<protein>
    <recommendedName>
        <fullName evidence="3">DUF4371 domain-containing protein</fullName>
    </recommendedName>
</protein>
<dbReference type="AlphaFoldDB" id="A0AAV0X907"/>
<gene>
    <name evidence="1" type="ORF">MEUPH1_LOCUS19375</name>
</gene>
<dbReference type="PANTHER" id="PTHR37162">
    <property type="entry name" value="HAT FAMILY DIMERISATION DOMAINCONTAINING PROTEIN-RELATED"/>
    <property type="match status" value="1"/>
</dbReference>
<comment type="caution">
    <text evidence="1">The sequence shown here is derived from an EMBL/GenBank/DDBJ whole genome shotgun (WGS) entry which is preliminary data.</text>
</comment>
<proteinExistence type="predicted"/>
<evidence type="ECO:0000313" key="1">
    <source>
        <dbReference type="EMBL" id="CAI6364567.1"/>
    </source>
</evidence>
<dbReference type="EMBL" id="CARXXK010000004">
    <property type="protein sequence ID" value="CAI6364567.1"/>
    <property type="molecule type" value="Genomic_DNA"/>
</dbReference>
<dbReference type="Proteomes" id="UP001160148">
    <property type="component" value="Unassembled WGS sequence"/>
</dbReference>
<dbReference type="PANTHER" id="PTHR37162:SF1">
    <property type="entry name" value="BED-TYPE DOMAIN-CONTAINING PROTEIN"/>
    <property type="match status" value="1"/>
</dbReference>
<keyword evidence="2" id="KW-1185">Reference proteome</keyword>
<reference evidence="1 2" key="1">
    <citation type="submission" date="2023-01" db="EMBL/GenBank/DDBJ databases">
        <authorList>
            <person name="Whitehead M."/>
        </authorList>
    </citation>
    <scope>NUCLEOTIDE SEQUENCE [LARGE SCALE GENOMIC DNA]</scope>
</reference>
<organism evidence="1 2">
    <name type="scientific">Macrosiphum euphorbiae</name>
    <name type="common">potato aphid</name>
    <dbReference type="NCBI Taxonomy" id="13131"/>
    <lineage>
        <taxon>Eukaryota</taxon>
        <taxon>Metazoa</taxon>
        <taxon>Ecdysozoa</taxon>
        <taxon>Arthropoda</taxon>
        <taxon>Hexapoda</taxon>
        <taxon>Insecta</taxon>
        <taxon>Pterygota</taxon>
        <taxon>Neoptera</taxon>
        <taxon>Paraneoptera</taxon>
        <taxon>Hemiptera</taxon>
        <taxon>Sternorrhyncha</taxon>
        <taxon>Aphidomorpha</taxon>
        <taxon>Aphidoidea</taxon>
        <taxon>Aphididae</taxon>
        <taxon>Macrosiphini</taxon>
        <taxon>Macrosiphum</taxon>
    </lineage>
</organism>
<evidence type="ECO:0008006" key="3">
    <source>
        <dbReference type="Google" id="ProtNLM"/>
    </source>
</evidence>
<sequence>MCTLVRYVSPTNGSIRTELLELIPLNATDCSVVKMYKAFKLCFNQKDIPLNNITGLACDGANVMAGNHNFFYSHLKTDVPSVILMKCICHSTAIIASKACQQLPRSTEELLIRYATTLSTKY</sequence>
<accession>A0AAV0X907</accession>